<organism evidence="2 3">
    <name type="scientific">Quercus suber</name>
    <name type="common">Cork oak</name>
    <dbReference type="NCBI Taxonomy" id="58331"/>
    <lineage>
        <taxon>Eukaryota</taxon>
        <taxon>Viridiplantae</taxon>
        <taxon>Streptophyta</taxon>
        <taxon>Embryophyta</taxon>
        <taxon>Tracheophyta</taxon>
        <taxon>Spermatophyta</taxon>
        <taxon>Magnoliopsida</taxon>
        <taxon>eudicotyledons</taxon>
        <taxon>Gunneridae</taxon>
        <taxon>Pentapetalae</taxon>
        <taxon>rosids</taxon>
        <taxon>fabids</taxon>
        <taxon>Fagales</taxon>
        <taxon>Fagaceae</taxon>
        <taxon>Quercus</taxon>
    </lineage>
</organism>
<name>A0AAW0LT74_QUESU</name>
<feature type="compositionally biased region" description="Basic and acidic residues" evidence="1">
    <location>
        <begin position="232"/>
        <end position="243"/>
    </location>
</feature>
<feature type="region of interest" description="Disordered" evidence="1">
    <location>
        <begin position="163"/>
        <end position="187"/>
    </location>
</feature>
<evidence type="ECO:0008006" key="4">
    <source>
        <dbReference type="Google" id="ProtNLM"/>
    </source>
</evidence>
<proteinExistence type="predicted"/>
<feature type="compositionally biased region" description="Polar residues" evidence="1">
    <location>
        <begin position="24"/>
        <end position="33"/>
    </location>
</feature>
<evidence type="ECO:0000313" key="2">
    <source>
        <dbReference type="EMBL" id="KAK7854649.1"/>
    </source>
</evidence>
<protein>
    <recommendedName>
        <fullName evidence="4">DUF1685 domain-containing protein</fullName>
    </recommendedName>
</protein>
<accession>A0AAW0LT74</accession>
<dbReference type="PANTHER" id="PTHR33785:SF12">
    <property type="entry name" value="DUF1685 FAMILY PROTEIN"/>
    <property type="match status" value="1"/>
</dbReference>
<dbReference type="PANTHER" id="PTHR33785">
    <property type="entry name" value="OS06G0550800 PROTEIN"/>
    <property type="match status" value="1"/>
</dbReference>
<dbReference type="EMBL" id="PKMF04000053">
    <property type="protein sequence ID" value="KAK7854649.1"/>
    <property type="molecule type" value="Genomic_DNA"/>
</dbReference>
<feature type="region of interest" description="Disordered" evidence="1">
    <location>
        <begin position="24"/>
        <end position="49"/>
    </location>
</feature>
<dbReference type="Pfam" id="PF07939">
    <property type="entry name" value="DUF1685"/>
    <property type="match status" value="1"/>
</dbReference>
<reference evidence="2 3" key="1">
    <citation type="journal article" date="2018" name="Sci. Data">
        <title>The draft genome sequence of cork oak.</title>
        <authorList>
            <person name="Ramos A.M."/>
            <person name="Usie A."/>
            <person name="Barbosa P."/>
            <person name="Barros P.M."/>
            <person name="Capote T."/>
            <person name="Chaves I."/>
            <person name="Simoes F."/>
            <person name="Abreu I."/>
            <person name="Carrasquinho I."/>
            <person name="Faro C."/>
            <person name="Guimaraes J.B."/>
            <person name="Mendonca D."/>
            <person name="Nobrega F."/>
            <person name="Rodrigues L."/>
            <person name="Saibo N.J.M."/>
            <person name="Varela M.C."/>
            <person name="Egas C."/>
            <person name="Matos J."/>
            <person name="Miguel C.M."/>
            <person name="Oliveira M.M."/>
            <person name="Ricardo C.P."/>
            <person name="Goncalves S."/>
        </authorList>
    </citation>
    <scope>NUCLEOTIDE SEQUENCE [LARGE SCALE GENOMIC DNA]</scope>
    <source>
        <strain evidence="3">cv. HL8</strain>
    </source>
</reference>
<keyword evidence="3" id="KW-1185">Reference proteome</keyword>
<dbReference type="Proteomes" id="UP000237347">
    <property type="component" value="Unassembled WGS sequence"/>
</dbReference>
<evidence type="ECO:0000313" key="3">
    <source>
        <dbReference type="Proteomes" id="UP000237347"/>
    </source>
</evidence>
<sequence length="373" mass="42485">MNAEELMKLFDYCWFEGQIFTKQPNLTKPSSFEANPENEIQEKPSEPEISRISSLHTRSMSDQLNSNTSFRYGSLSPNSVILTPKLDTNLSGKEVTESETPKQRDFGVLSSKKKEFKLGFSHSTIRKPKHISAGQQPLMNAEELMKLFDYCWFEGQIFTKQPNLTKPSSFEANPENEIQEKPSEPEISRISSLHTRSMSDQLNSNTSFRYGSLSPNSVILTPKLDTNLSGKEVTESETPKQRDFGVLSSKKKVKRSASRRKSGESKSLSDLEFEELKGFMDLGFVFSEEDRNSSLASVIPGLHRLGKKDDEEEAVDESTIPRPYLSEAWEVLDRRKRENPLMNLRDPFPALNNETRMKDTLRLWAHTVASTVR</sequence>
<comment type="caution">
    <text evidence="2">The sequence shown here is derived from an EMBL/GenBank/DDBJ whole genome shotgun (WGS) entry which is preliminary data.</text>
</comment>
<dbReference type="AlphaFoldDB" id="A0AAW0LT74"/>
<feature type="compositionally biased region" description="Basic residues" evidence="1">
    <location>
        <begin position="249"/>
        <end position="260"/>
    </location>
</feature>
<feature type="compositionally biased region" description="Basic and acidic residues" evidence="1">
    <location>
        <begin position="178"/>
        <end position="187"/>
    </location>
</feature>
<gene>
    <name evidence="2" type="ORF">CFP56_031538</name>
</gene>
<dbReference type="InterPro" id="IPR012881">
    <property type="entry name" value="DUF1685"/>
</dbReference>
<feature type="region of interest" description="Disordered" evidence="1">
    <location>
        <begin position="228"/>
        <end position="267"/>
    </location>
</feature>
<evidence type="ECO:0000256" key="1">
    <source>
        <dbReference type="SAM" id="MobiDB-lite"/>
    </source>
</evidence>
<feature type="compositionally biased region" description="Basic and acidic residues" evidence="1">
    <location>
        <begin position="40"/>
        <end position="49"/>
    </location>
</feature>